<dbReference type="Pfam" id="PF14246">
    <property type="entry name" value="TetR_C_7"/>
    <property type="match status" value="1"/>
</dbReference>
<dbReference type="RefSeq" id="WP_310017551.1">
    <property type="nucleotide sequence ID" value="NZ_JAVDUM010000002.1"/>
</dbReference>
<name>A0ABU1S914_9MICO</name>
<proteinExistence type="predicted"/>
<organism evidence="4 5">
    <name type="scientific">Microbacterium resistens</name>
    <dbReference type="NCBI Taxonomy" id="156977"/>
    <lineage>
        <taxon>Bacteria</taxon>
        <taxon>Bacillati</taxon>
        <taxon>Actinomycetota</taxon>
        <taxon>Actinomycetes</taxon>
        <taxon>Micrococcales</taxon>
        <taxon>Microbacteriaceae</taxon>
        <taxon>Microbacterium</taxon>
    </lineage>
</organism>
<evidence type="ECO:0000256" key="1">
    <source>
        <dbReference type="ARBA" id="ARBA00023125"/>
    </source>
</evidence>
<keyword evidence="5" id="KW-1185">Reference proteome</keyword>
<dbReference type="EMBL" id="JAVDUM010000002">
    <property type="protein sequence ID" value="MDR6866098.1"/>
    <property type="molecule type" value="Genomic_DNA"/>
</dbReference>
<dbReference type="PANTHER" id="PTHR30055">
    <property type="entry name" value="HTH-TYPE TRANSCRIPTIONAL REGULATOR RUTR"/>
    <property type="match status" value="1"/>
</dbReference>
<dbReference type="Proteomes" id="UP001259347">
    <property type="component" value="Unassembled WGS sequence"/>
</dbReference>
<dbReference type="InterPro" id="IPR039536">
    <property type="entry name" value="TetR_C_Proteobacteria"/>
</dbReference>
<dbReference type="PANTHER" id="PTHR30055:SF148">
    <property type="entry name" value="TETR-FAMILY TRANSCRIPTIONAL REGULATOR"/>
    <property type="match status" value="1"/>
</dbReference>
<comment type="caution">
    <text evidence="4">The sequence shown here is derived from an EMBL/GenBank/DDBJ whole genome shotgun (WGS) entry which is preliminary data.</text>
</comment>
<evidence type="ECO:0000313" key="5">
    <source>
        <dbReference type="Proteomes" id="UP001259347"/>
    </source>
</evidence>
<evidence type="ECO:0000313" key="4">
    <source>
        <dbReference type="EMBL" id="MDR6866098.1"/>
    </source>
</evidence>
<dbReference type="SUPFAM" id="SSF46689">
    <property type="entry name" value="Homeodomain-like"/>
    <property type="match status" value="1"/>
</dbReference>
<keyword evidence="1 2" id="KW-0238">DNA-binding</keyword>
<dbReference type="Gene3D" id="1.10.357.10">
    <property type="entry name" value="Tetracycline Repressor, domain 2"/>
    <property type="match status" value="1"/>
</dbReference>
<gene>
    <name evidence="4" type="ORF">J2Y69_000683</name>
</gene>
<accession>A0ABU1S914</accession>
<evidence type="ECO:0000259" key="3">
    <source>
        <dbReference type="PROSITE" id="PS50977"/>
    </source>
</evidence>
<dbReference type="PRINTS" id="PR00455">
    <property type="entry name" value="HTHTETR"/>
</dbReference>
<dbReference type="PROSITE" id="PS50977">
    <property type="entry name" value="HTH_TETR_2"/>
    <property type="match status" value="1"/>
</dbReference>
<dbReference type="InterPro" id="IPR001647">
    <property type="entry name" value="HTH_TetR"/>
</dbReference>
<dbReference type="Pfam" id="PF00440">
    <property type="entry name" value="TetR_N"/>
    <property type="match status" value="1"/>
</dbReference>
<dbReference type="InterPro" id="IPR050109">
    <property type="entry name" value="HTH-type_TetR-like_transc_reg"/>
</dbReference>
<feature type="DNA-binding region" description="H-T-H motif" evidence="2">
    <location>
        <begin position="51"/>
        <end position="70"/>
    </location>
</feature>
<evidence type="ECO:0000256" key="2">
    <source>
        <dbReference type="PROSITE-ProRule" id="PRU00335"/>
    </source>
</evidence>
<reference evidence="4 5" key="1">
    <citation type="submission" date="2023-07" db="EMBL/GenBank/DDBJ databases">
        <title>Sorghum-associated microbial communities from plants grown in Nebraska, USA.</title>
        <authorList>
            <person name="Schachtman D."/>
        </authorList>
    </citation>
    <scope>NUCLEOTIDE SEQUENCE [LARGE SCALE GENOMIC DNA]</scope>
    <source>
        <strain evidence="4 5">2980</strain>
    </source>
</reference>
<feature type="domain" description="HTH tetR-type" evidence="3">
    <location>
        <begin position="28"/>
        <end position="88"/>
    </location>
</feature>
<dbReference type="InterPro" id="IPR009057">
    <property type="entry name" value="Homeodomain-like_sf"/>
</dbReference>
<sequence>MSNSPSIERGLLEECGLPRIDGVPARSAGRLEAVRAAAVAEFQRHGYLGGSVDEIARVSGVSKPTIYAYAESKERLFLDAVGNALISAYAGLPEVPEWHDAASATASLRVFLLAWADRLLSPGTISLRRTVIGEAERFPQLALLWARTNAVYGDRPLDIALSAMADDGLLTLPANDLPLRQLVAMGVGASQLVATFRPDEFDAAELPDVVAGAVSVFWSAYRKDAR</sequence>
<dbReference type="Gene3D" id="1.10.10.60">
    <property type="entry name" value="Homeodomain-like"/>
    <property type="match status" value="1"/>
</dbReference>
<protein>
    <submittedName>
        <fullName evidence="4">AcrR family transcriptional regulator</fullName>
    </submittedName>
</protein>